<keyword evidence="1" id="KW-0175">Coiled coil</keyword>
<evidence type="ECO:0000256" key="2">
    <source>
        <dbReference type="SAM" id="MobiDB-lite"/>
    </source>
</evidence>
<proteinExistence type="predicted"/>
<feature type="compositionally biased region" description="Polar residues" evidence="2">
    <location>
        <begin position="241"/>
        <end position="253"/>
    </location>
</feature>
<feature type="transmembrane region" description="Helical" evidence="3">
    <location>
        <begin position="6"/>
        <end position="23"/>
    </location>
</feature>
<protein>
    <submittedName>
        <fullName evidence="4">Uncharacterized protein</fullName>
    </submittedName>
</protein>
<evidence type="ECO:0000313" key="4">
    <source>
        <dbReference type="EMBL" id="QHS97193.1"/>
    </source>
</evidence>
<name>A0A6C0C0W3_9ZZZZ</name>
<keyword evidence="3" id="KW-0472">Membrane</keyword>
<accession>A0A6C0C0W3</accession>
<feature type="compositionally biased region" description="Basic and acidic residues" evidence="2">
    <location>
        <begin position="231"/>
        <end position="240"/>
    </location>
</feature>
<keyword evidence="3" id="KW-1133">Transmembrane helix</keyword>
<sequence>MEISELVILSLIIFASLLFIRLIRMRYFPSNINPPMPTKKLIGGCEGTRFGCCPDKQTSCIDEECSNCLLDPTPDLGTLENSSQKNEENKRDFRIKNENLRSIEDKIKNLKSDKTTLEDEIQDLENQLKDPLGVANEEWIKRELEIKREELSKYDKKIETLEKEEETEEAELSETAKELSLSEQFLKKMNEMLDKINFVKSSDPAEPAADEPAADEPADDEPDAGITNPGLREEINERASENNTGDSRNVTRYNIGSGSELEESRKCAVPIQNFGEDNAILPVGYILNTRSTSENDIPCAWLPENNKSDCQIWKCDTVNGYEGNAEQNQCALPEQSCLNEYSDPTSSLAIKNCAKEYTLSGCTKPNKCISPTDTTGYKNIVELELDKDNFDVTAECADGLMGYVENATATVCSNVGEEYTLNGCFLPKCGNTDGNETPFNNCEEGRVYDNQKANNTDPNDTNCCKDASVPFVPTCGLIAEGGGAFNNCEEGRVYDSDKSPVENPSDNNCCKDLGCKFDGMSTLKGKRGVTINYPSGTVNDFYCPDNDKQKHLLKCDNGKLQAYPSFPDFIDTNYAEDGIITDIPDWVGTPESGPNGEYVSDYTGCTKPNKCISPTDTTGYKNIVERELDKDNFDVTAECATGFEGTVEAKVCTKPGEPYTLSSCIAAAPFVPIKLPRGIFESQSFPFVTENVCTAPPCNEDGCSFSFWEMTNDGAKGRGFEWNDTNKKYEVKSWGGTGPKPYYQVSKTNQDYTYTWRDQDGIVGHFKSKMERPKLNDGLYEVEWDNADGGSHFYRAETDSDSGNPRLKIYTDKAETIPVAPGELNWSCQSTRYQIGVDVQDRGGSRITIETGKNDMTGADVQLGTYRVIADLDGWSKMEGTITPVPAAAQNQMCASAFDPAAKAVDTTGYVDIIETSLNKDNFNVTAACDTARGYTGQSGVGSVCTAGKPYTLSGCAYYQNPCKMTEKQKELGGPYYENQYWCYEELPYKNPCSMSESGFAPPGGNGAWGTGNQKKCVLLPSLSDGDYEMTWSDEVNDLDSNNWAATGWERPIPIRMEQGGKVLVLNRVGFEYSYSWNSTRGIYEDDTFHFKITESSNGDMTITDEVGGAYVFQKAPLRLVGKTDVTPAPSAQGSGSSAPGVACTAGCASTPVSYKENACGCKGEYAWYEYSTSKGHRCTNQSVTKTIHAPAQCFSSDTCRTSGTGTCTANTNICTSAEQKTDPLNFTKVYNLVEKNMSLDNFDVIAEGYLGCSWGGLSSQIEKCNAAGEPYIIPPDRTNPCP</sequence>
<feature type="region of interest" description="Disordered" evidence="2">
    <location>
        <begin position="202"/>
        <end position="253"/>
    </location>
</feature>
<evidence type="ECO:0000256" key="3">
    <source>
        <dbReference type="SAM" id="Phobius"/>
    </source>
</evidence>
<reference evidence="4" key="1">
    <citation type="journal article" date="2020" name="Nature">
        <title>Giant virus diversity and host interactions through global metagenomics.</title>
        <authorList>
            <person name="Schulz F."/>
            <person name="Roux S."/>
            <person name="Paez-Espino D."/>
            <person name="Jungbluth S."/>
            <person name="Walsh D.A."/>
            <person name="Denef V.J."/>
            <person name="McMahon K.D."/>
            <person name="Konstantinidis K.T."/>
            <person name="Eloe-Fadrosh E.A."/>
            <person name="Kyrpides N.C."/>
            <person name="Woyke T."/>
        </authorList>
    </citation>
    <scope>NUCLEOTIDE SEQUENCE</scope>
    <source>
        <strain evidence="4">GVMAG-M-3300020169-51</strain>
    </source>
</reference>
<organism evidence="4">
    <name type="scientific">viral metagenome</name>
    <dbReference type="NCBI Taxonomy" id="1070528"/>
    <lineage>
        <taxon>unclassified sequences</taxon>
        <taxon>metagenomes</taxon>
        <taxon>organismal metagenomes</taxon>
    </lineage>
</organism>
<evidence type="ECO:0000256" key="1">
    <source>
        <dbReference type="SAM" id="Coils"/>
    </source>
</evidence>
<dbReference type="EMBL" id="MN739291">
    <property type="protein sequence ID" value="QHS97193.1"/>
    <property type="molecule type" value="Genomic_DNA"/>
</dbReference>
<keyword evidence="3" id="KW-0812">Transmembrane</keyword>
<feature type="compositionally biased region" description="Acidic residues" evidence="2">
    <location>
        <begin position="208"/>
        <end position="223"/>
    </location>
</feature>
<feature type="coiled-coil region" evidence="1">
    <location>
        <begin position="93"/>
        <end position="178"/>
    </location>
</feature>